<keyword evidence="13" id="KW-1185">Reference proteome</keyword>
<organism evidence="12 13">
    <name type="scientific">Mythimna separata</name>
    <name type="common">Oriental armyworm</name>
    <name type="synonym">Pseudaletia separata</name>
    <dbReference type="NCBI Taxonomy" id="271217"/>
    <lineage>
        <taxon>Eukaryota</taxon>
        <taxon>Metazoa</taxon>
        <taxon>Ecdysozoa</taxon>
        <taxon>Arthropoda</taxon>
        <taxon>Hexapoda</taxon>
        <taxon>Insecta</taxon>
        <taxon>Pterygota</taxon>
        <taxon>Neoptera</taxon>
        <taxon>Endopterygota</taxon>
        <taxon>Lepidoptera</taxon>
        <taxon>Glossata</taxon>
        <taxon>Ditrysia</taxon>
        <taxon>Noctuoidea</taxon>
        <taxon>Noctuidae</taxon>
        <taxon>Noctuinae</taxon>
        <taxon>Hadenini</taxon>
        <taxon>Mythimna</taxon>
    </lineage>
</organism>
<name>A0AAD8DK78_MYTSE</name>
<accession>A0AAD8DK78</accession>
<dbReference type="FunFam" id="3.90.550.50:FF:000001">
    <property type="entry name" value="Hexosyltransferase"/>
    <property type="match status" value="1"/>
</dbReference>
<keyword evidence="7" id="KW-1133">Transmembrane helix</keyword>
<dbReference type="Pfam" id="PF01762">
    <property type="entry name" value="Galactosyl_T"/>
    <property type="match status" value="1"/>
</dbReference>
<keyword evidence="10" id="KW-0325">Glycoprotein</keyword>
<evidence type="ECO:0000256" key="1">
    <source>
        <dbReference type="ARBA" id="ARBA00004323"/>
    </source>
</evidence>
<dbReference type="GO" id="GO:0016758">
    <property type="term" value="F:hexosyltransferase activity"/>
    <property type="evidence" value="ECO:0007669"/>
    <property type="project" value="InterPro"/>
</dbReference>
<dbReference type="Gene3D" id="3.90.550.50">
    <property type="match status" value="1"/>
</dbReference>
<comment type="subcellular location">
    <subcellularLocation>
        <location evidence="1 11">Golgi apparatus membrane</location>
        <topology evidence="1 11">Single-pass type II membrane protein</topology>
    </subcellularLocation>
</comment>
<comment type="caution">
    <text evidence="12">The sequence shown here is derived from an EMBL/GenBank/DDBJ whole genome shotgun (WGS) entry which is preliminary data.</text>
</comment>
<sequence length="230" mass="26573">MVIRHTWGQNQASIKAVFLIGDTQNVTVAQNVTNEIRLYKDIVQGNFIDAYRNMTYKHVMGLKWVAHHCPTAKYVLKTDDDIVVNIRELVQFLARELSPWGAKDLITCQLSPVTEVHRTESKWKVTPEEYPFPFYPPFCEGWAVIYSQDVVPRLLKAAQSTPFFWIDDAHITGVIAAQIGVERTQLSNFVMDKLELRRWKWFQPNSDKSLIFGHSLSPEKMVEIWDTTCA</sequence>
<dbReference type="PANTHER" id="PTHR11214:SF376">
    <property type="entry name" value="HEXOSYLTRANSFERASE"/>
    <property type="match status" value="1"/>
</dbReference>
<evidence type="ECO:0000256" key="9">
    <source>
        <dbReference type="ARBA" id="ARBA00023136"/>
    </source>
</evidence>
<evidence type="ECO:0000256" key="10">
    <source>
        <dbReference type="ARBA" id="ARBA00023180"/>
    </source>
</evidence>
<gene>
    <name evidence="12" type="ORF">PYW07_011154</name>
</gene>
<evidence type="ECO:0000256" key="11">
    <source>
        <dbReference type="RuleBase" id="RU363063"/>
    </source>
</evidence>
<evidence type="ECO:0000313" key="13">
    <source>
        <dbReference type="Proteomes" id="UP001231518"/>
    </source>
</evidence>
<evidence type="ECO:0000256" key="7">
    <source>
        <dbReference type="ARBA" id="ARBA00022989"/>
    </source>
</evidence>
<evidence type="ECO:0000256" key="5">
    <source>
        <dbReference type="ARBA" id="ARBA00022692"/>
    </source>
</evidence>
<dbReference type="GO" id="GO:0006493">
    <property type="term" value="P:protein O-linked glycosylation"/>
    <property type="evidence" value="ECO:0007669"/>
    <property type="project" value="TreeGrafter"/>
</dbReference>
<keyword evidence="5" id="KW-0812">Transmembrane</keyword>
<evidence type="ECO:0000256" key="4">
    <source>
        <dbReference type="ARBA" id="ARBA00022679"/>
    </source>
</evidence>
<dbReference type="InterPro" id="IPR002659">
    <property type="entry name" value="Glyco_trans_31"/>
</dbReference>
<evidence type="ECO:0000313" key="12">
    <source>
        <dbReference type="EMBL" id="KAJ8705327.1"/>
    </source>
</evidence>
<protein>
    <recommendedName>
        <fullName evidence="11">Hexosyltransferase</fullName>
        <ecNumber evidence="11">2.4.1.-</ecNumber>
    </recommendedName>
</protein>
<evidence type="ECO:0000256" key="2">
    <source>
        <dbReference type="ARBA" id="ARBA00008661"/>
    </source>
</evidence>
<evidence type="ECO:0000256" key="8">
    <source>
        <dbReference type="ARBA" id="ARBA00023034"/>
    </source>
</evidence>
<proteinExistence type="inferred from homology"/>
<dbReference type="EMBL" id="JARGEI010000030">
    <property type="protein sequence ID" value="KAJ8705327.1"/>
    <property type="molecule type" value="Genomic_DNA"/>
</dbReference>
<keyword evidence="6" id="KW-0735">Signal-anchor</keyword>
<dbReference type="EC" id="2.4.1.-" evidence="11"/>
<comment type="similarity">
    <text evidence="2 11">Belongs to the glycosyltransferase 31 family.</text>
</comment>
<dbReference type="Proteomes" id="UP001231518">
    <property type="component" value="Chromosome 27"/>
</dbReference>
<keyword evidence="9" id="KW-0472">Membrane</keyword>
<evidence type="ECO:0000256" key="6">
    <source>
        <dbReference type="ARBA" id="ARBA00022968"/>
    </source>
</evidence>
<keyword evidence="3 11" id="KW-0328">Glycosyltransferase</keyword>
<keyword evidence="4" id="KW-0808">Transferase</keyword>
<keyword evidence="8 11" id="KW-0333">Golgi apparatus</keyword>
<reference evidence="12" key="1">
    <citation type="submission" date="2023-03" db="EMBL/GenBank/DDBJ databases">
        <title>Chromosome-level genomes of two armyworms, Mythimna separata and Mythimna loreyi, provide insights into the biosynthesis and reception of sex pheromones.</title>
        <authorList>
            <person name="Zhao H."/>
        </authorList>
    </citation>
    <scope>NUCLEOTIDE SEQUENCE</scope>
    <source>
        <strain evidence="12">BeijingLab</strain>
        <tissue evidence="12">Pupa</tissue>
    </source>
</reference>
<dbReference type="GO" id="GO:0000139">
    <property type="term" value="C:Golgi membrane"/>
    <property type="evidence" value="ECO:0007669"/>
    <property type="project" value="UniProtKB-SubCell"/>
</dbReference>
<dbReference type="AlphaFoldDB" id="A0AAD8DK78"/>
<evidence type="ECO:0000256" key="3">
    <source>
        <dbReference type="ARBA" id="ARBA00022676"/>
    </source>
</evidence>
<dbReference type="PANTHER" id="PTHR11214">
    <property type="entry name" value="BETA-1,3-N-ACETYLGLUCOSAMINYLTRANSFERASE"/>
    <property type="match status" value="1"/>
</dbReference>